<dbReference type="Proteomes" id="UP001165960">
    <property type="component" value="Unassembled WGS sequence"/>
</dbReference>
<accession>A0ACC2U0T4</accession>
<name>A0ACC2U0T4_9FUNG</name>
<protein>
    <submittedName>
        <fullName evidence="1">Uncharacterized protein</fullName>
    </submittedName>
</protein>
<sequence>MRFVYIPLLASIVAGTAKELGDLYNAYSEIYPNHACAVFTSRPYLGRWDTSNYNLPSAWVFKTKCERFTCMFTVCIPKYAKGEQISRSGDGGYENWVYNAVDFKRVDDRLLEVV</sequence>
<evidence type="ECO:0000313" key="1">
    <source>
        <dbReference type="EMBL" id="KAJ9080433.1"/>
    </source>
</evidence>
<reference evidence="1" key="1">
    <citation type="submission" date="2022-04" db="EMBL/GenBank/DDBJ databases">
        <title>Genome of the entomopathogenic fungus Entomophthora muscae.</title>
        <authorList>
            <person name="Elya C."/>
            <person name="Lovett B.R."/>
            <person name="Lee E."/>
            <person name="Macias A.M."/>
            <person name="Hajek A.E."/>
            <person name="De Bivort B.L."/>
            <person name="Kasson M.T."/>
            <person name="De Fine Licht H.H."/>
            <person name="Stajich J.E."/>
        </authorList>
    </citation>
    <scope>NUCLEOTIDE SEQUENCE</scope>
    <source>
        <strain evidence="1">Berkeley</strain>
    </source>
</reference>
<proteinExistence type="predicted"/>
<gene>
    <name evidence="1" type="ORF">DSO57_1025086</name>
</gene>
<keyword evidence="2" id="KW-1185">Reference proteome</keyword>
<evidence type="ECO:0000313" key="2">
    <source>
        <dbReference type="Proteomes" id="UP001165960"/>
    </source>
</evidence>
<dbReference type="EMBL" id="QTSX02001559">
    <property type="protein sequence ID" value="KAJ9080433.1"/>
    <property type="molecule type" value="Genomic_DNA"/>
</dbReference>
<comment type="caution">
    <text evidence="1">The sequence shown here is derived from an EMBL/GenBank/DDBJ whole genome shotgun (WGS) entry which is preliminary data.</text>
</comment>
<organism evidence="1 2">
    <name type="scientific">Entomophthora muscae</name>
    <dbReference type="NCBI Taxonomy" id="34485"/>
    <lineage>
        <taxon>Eukaryota</taxon>
        <taxon>Fungi</taxon>
        <taxon>Fungi incertae sedis</taxon>
        <taxon>Zoopagomycota</taxon>
        <taxon>Entomophthoromycotina</taxon>
        <taxon>Entomophthoromycetes</taxon>
        <taxon>Entomophthorales</taxon>
        <taxon>Entomophthoraceae</taxon>
        <taxon>Entomophthora</taxon>
    </lineage>
</organism>